<dbReference type="InterPro" id="IPR036396">
    <property type="entry name" value="Cyt_P450_sf"/>
</dbReference>
<name>V5H9A9_IXORI</name>
<dbReference type="InterPro" id="IPR001128">
    <property type="entry name" value="Cyt_P450"/>
</dbReference>
<organism evidence="4">
    <name type="scientific">Ixodes ricinus</name>
    <name type="common">Common tick</name>
    <name type="synonym">Acarus ricinus</name>
    <dbReference type="NCBI Taxonomy" id="34613"/>
    <lineage>
        <taxon>Eukaryota</taxon>
        <taxon>Metazoa</taxon>
        <taxon>Ecdysozoa</taxon>
        <taxon>Arthropoda</taxon>
        <taxon>Chelicerata</taxon>
        <taxon>Arachnida</taxon>
        <taxon>Acari</taxon>
        <taxon>Parasitiformes</taxon>
        <taxon>Ixodida</taxon>
        <taxon>Ixodoidea</taxon>
        <taxon>Ixodidae</taxon>
        <taxon>Ixodinae</taxon>
        <taxon>Ixodes</taxon>
    </lineage>
</organism>
<keyword evidence="2" id="KW-0503">Monooxygenase</keyword>
<protein>
    <submittedName>
        <fullName evidence="4">Putative cytochrome</fullName>
    </submittedName>
</protein>
<accession>V5H9A9</accession>
<reference evidence="4" key="1">
    <citation type="journal article" date="2015" name="Sci. Rep.">
        <title>Tissue- and time-dependent transcription in Ixodes ricinus salivary glands and midguts when blood feeding on the vertebrate host.</title>
        <authorList>
            <person name="Kotsyfakis M."/>
            <person name="Schwarz A."/>
            <person name="Erhart J."/>
            <person name="Ribeiro J.M."/>
        </authorList>
    </citation>
    <scope>NUCLEOTIDE SEQUENCE</scope>
    <source>
        <tissue evidence="4">Salivary gland and midgut</tissue>
    </source>
</reference>
<evidence type="ECO:0000256" key="3">
    <source>
        <dbReference type="SAM" id="Phobius"/>
    </source>
</evidence>
<keyword evidence="3" id="KW-1133">Transmembrane helix</keyword>
<dbReference type="AlphaFoldDB" id="V5H9A9"/>
<proteinExistence type="evidence at transcript level"/>
<evidence type="ECO:0000256" key="1">
    <source>
        <dbReference type="ARBA" id="ARBA00010617"/>
    </source>
</evidence>
<keyword evidence="2" id="KW-0560">Oxidoreductase</keyword>
<dbReference type="GO" id="GO:0020037">
    <property type="term" value="F:heme binding"/>
    <property type="evidence" value="ECO:0007669"/>
    <property type="project" value="InterPro"/>
</dbReference>
<dbReference type="SUPFAM" id="SSF48264">
    <property type="entry name" value="Cytochrome P450"/>
    <property type="match status" value="1"/>
</dbReference>
<feature type="transmembrane region" description="Helical" evidence="3">
    <location>
        <begin position="6"/>
        <end position="24"/>
    </location>
</feature>
<evidence type="ECO:0000256" key="2">
    <source>
        <dbReference type="ARBA" id="ARBA00023033"/>
    </source>
</evidence>
<dbReference type="Pfam" id="PF00067">
    <property type="entry name" value="p450"/>
    <property type="match status" value="1"/>
</dbReference>
<dbReference type="EMBL" id="GANP01014950">
    <property type="protein sequence ID" value="JAB69518.1"/>
    <property type="molecule type" value="mRNA"/>
</dbReference>
<dbReference type="GO" id="GO:0004497">
    <property type="term" value="F:monooxygenase activity"/>
    <property type="evidence" value="ECO:0007669"/>
    <property type="project" value="UniProtKB-KW"/>
</dbReference>
<keyword evidence="3" id="KW-0812">Transmembrane</keyword>
<comment type="similarity">
    <text evidence="1">Belongs to the cytochrome P450 family.</text>
</comment>
<dbReference type="GO" id="GO:0016705">
    <property type="term" value="F:oxidoreductase activity, acting on paired donors, with incorporation or reduction of molecular oxygen"/>
    <property type="evidence" value="ECO:0007669"/>
    <property type="project" value="InterPro"/>
</dbReference>
<keyword evidence="3" id="KW-0472">Membrane</keyword>
<sequence>MMFILAGHGTTSSVIAFALYLLALNPEAQNKLRREVDVCIKENGPKPSMDVIDKATISSRGCFRSIKGYFLPSLPRIGERNNRRLYTRQYRDQGAQRVCCKQCLSGRSTTIRSTFQIQIASNQKGSARTMWIRFRLMFICRSAPAQETALASDSASVL</sequence>
<dbReference type="Gene3D" id="1.10.630.10">
    <property type="entry name" value="Cytochrome P450"/>
    <property type="match status" value="1"/>
</dbReference>
<dbReference type="GO" id="GO:0005506">
    <property type="term" value="F:iron ion binding"/>
    <property type="evidence" value="ECO:0007669"/>
    <property type="project" value="InterPro"/>
</dbReference>
<evidence type="ECO:0000313" key="4">
    <source>
        <dbReference type="EMBL" id="JAB69518.1"/>
    </source>
</evidence>